<evidence type="ECO:0000313" key="2">
    <source>
        <dbReference type="Proteomes" id="UP000821866"/>
    </source>
</evidence>
<reference evidence="1" key="2">
    <citation type="submission" date="2021-09" db="EMBL/GenBank/DDBJ databases">
        <authorList>
            <person name="Jia N."/>
            <person name="Wang J."/>
            <person name="Shi W."/>
            <person name="Du L."/>
            <person name="Sun Y."/>
            <person name="Zhan W."/>
            <person name="Jiang J."/>
            <person name="Wang Q."/>
            <person name="Zhang B."/>
            <person name="Ji P."/>
            <person name="Sakyi L.B."/>
            <person name="Cui X."/>
            <person name="Yuan T."/>
            <person name="Jiang B."/>
            <person name="Yang W."/>
            <person name="Lam T.T.-Y."/>
            <person name="Chang Q."/>
            <person name="Ding S."/>
            <person name="Wang X."/>
            <person name="Zhu J."/>
            <person name="Ruan X."/>
            <person name="Zhao L."/>
            <person name="Wei J."/>
            <person name="Que T."/>
            <person name="Du C."/>
            <person name="Cheng J."/>
            <person name="Dai P."/>
            <person name="Han X."/>
            <person name="Huang E."/>
            <person name="Gao Y."/>
            <person name="Liu J."/>
            <person name="Shao H."/>
            <person name="Ye R."/>
            <person name="Li L."/>
            <person name="Wei W."/>
            <person name="Wang X."/>
            <person name="Wang C."/>
            <person name="Huo Q."/>
            <person name="Li W."/>
            <person name="Guo W."/>
            <person name="Chen H."/>
            <person name="Chen S."/>
            <person name="Zhou L."/>
            <person name="Zhou L."/>
            <person name="Ni X."/>
            <person name="Tian J."/>
            <person name="Zhou Y."/>
            <person name="Sheng Y."/>
            <person name="Liu T."/>
            <person name="Pan Y."/>
            <person name="Xia L."/>
            <person name="Li J."/>
            <person name="Zhao F."/>
            <person name="Cao W."/>
        </authorList>
    </citation>
    <scope>NUCLEOTIDE SEQUENCE</scope>
    <source>
        <strain evidence="1">Rmic-2018</strain>
        <tissue evidence="1">Larvae</tissue>
    </source>
</reference>
<dbReference type="InterPro" id="IPR032675">
    <property type="entry name" value="LRR_dom_sf"/>
</dbReference>
<keyword evidence="2" id="KW-1185">Reference proteome</keyword>
<comment type="caution">
    <text evidence="1">The sequence shown here is derived from an EMBL/GenBank/DDBJ whole genome shotgun (WGS) entry which is preliminary data.</text>
</comment>
<dbReference type="SUPFAM" id="SSF52047">
    <property type="entry name" value="RNI-like"/>
    <property type="match status" value="1"/>
</dbReference>
<dbReference type="OMA" id="ERSAPIC"/>
<dbReference type="VEuPathDB" id="VectorBase:LOC119180068"/>
<dbReference type="EMBL" id="JABSTU010000002">
    <property type="protein sequence ID" value="KAH8037086.1"/>
    <property type="molecule type" value="Genomic_DNA"/>
</dbReference>
<reference evidence="1" key="1">
    <citation type="journal article" date="2020" name="Cell">
        <title>Large-Scale Comparative Analyses of Tick Genomes Elucidate Their Genetic Diversity and Vector Capacities.</title>
        <authorList>
            <consortium name="Tick Genome and Microbiome Consortium (TIGMIC)"/>
            <person name="Jia N."/>
            <person name="Wang J."/>
            <person name="Shi W."/>
            <person name="Du L."/>
            <person name="Sun Y."/>
            <person name="Zhan W."/>
            <person name="Jiang J.F."/>
            <person name="Wang Q."/>
            <person name="Zhang B."/>
            <person name="Ji P."/>
            <person name="Bell-Sakyi L."/>
            <person name="Cui X.M."/>
            <person name="Yuan T.T."/>
            <person name="Jiang B.G."/>
            <person name="Yang W.F."/>
            <person name="Lam T.T."/>
            <person name="Chang Q.C."/>
            <person name="Ding S.J."/>
            <person name="Wang X.J."/>
            <person name="Zhu J.G."/>
            <person name="Ruan X.D."/>
            <person name="Zhao L."/>
            <person name="Wei J.T."/>
            <person name="Ye R.Z."/>
            <person name="Que T.C."/>
            <person name="Du C.H."/>
            <person name="Zhou Y.H."/>
            <person name="Cheng J.X."/>
            <person name="Dai P.F."/>
            <person name="Guo W.B."/>
            <person name="Han X.H."/>
            <person name="Huang E.J."/>
            <person name="Li L.F."/>
            <person name="Wei W."/>
            <person name="Gao Y.C."/>
            <person name="Liu J.Z."/>
            <person name="Shao H.Z."/>
            <person name="Wang X."/>
            <person name="Wang C.C."/>
            <person name="Yang T.C."/>
            <person name="Huo Q.B."/>
            <person name="Li W."/>
            <person name="Chen H.Y."/>
            <person name="Chen S.E."/>
            <person name="Zhou L.G."/>
            <person name="Ni X.B."/>
            <person name="Tian J.H."/>
            <person name="Sheng Y."/>
            <person name="Liu T."/>
            <person name="Pan Y.S."/>
            <person name="Xia L.Y."/>
            <person name="Li J."/>
            <person name="Zhao F."/>
            <person name="Cao W.C."/>
        </authorList>
    </citation>
    <scope>NUCLEOTIDE SEQUENCE</scope>
    <source>
        <strain evidence="1">Rmic-2018</strain>
    </source>
</reference>
<dbReference type="Proteomes" id="UP000821866">
    <property type="component" value="Chromosome 10"/>
</dbReference>
<accession>A0A9J6ERT0</accession>
<gene>
    <name evidence="1" type="ORF">HPB51_008510</name>
</gene>
<protein>
    <submittedName>
        <fullName evidence="1">Uncharacterized protein</fullName>
    </submittedName>
</protein>
<evidence type="ECO:0000313" key="1">
    <source>
        <dbReference type="EMBL" id="KAH8037086.1"/>
    </source>
</evidence>
<sequence>MSVRLTPDQGIDSLVLQIRKFETPLEVESLDLTNCIHLETDEVIPIIKKCAFTNSLRCLSCSIQPGALVTLILGHMRHLVRLELTLVCEVVQEVGEYPDKDVWVNRYILPDLHHIYVEMAYDASYQLFATILRESVNLKHLHVHFLRGSFLNALCEEALRLERFTFTSEQPPHCQSLVSPLGLFNCISVCANVEHRRPGGIMSVFTFHHLAEDSGERRRMPNQTTVVAVHTKRRNLTPELMLAAFRGHDWSFTNRVCFVLLPDDPSSVVYPQAGLVYRDSLLFFFTDSFRYLLELNISSFHFGAGLDVKELLQDATLKKLRFLQSLSATPCGLRRLSALRLLAQHCPHFGELDVRYENGGLVRCLGCEVGVPLDSDSPTSVPGGSVGFQKRLDRLTLSGIRFPVDLHFIECCGPTTTVRLSGCASTSSPRYEYLAKVLSETCSPTCLVLRHGSIDIEDASVLAMLSSVHSLLYLYLLSTVSCPNEVAETCFRALAAALPRLRFLHYHYLTLNGVERSLTLVRSKDDPEDRGNLLRNAPCYQCCSTATFVGLAKPLNREFVPFA</sequence>
<organism evidence="1 2">
    <name type="scientific">Rhipicephalus microplus</name>
    <name type="common">Cattle tick</name>
    <name type="synonym">Boophilus microplus</name>
    <dbReference type="NCBI Taxonomy" id="6941"/>
    <lineage>
        <taxon>Eukaryota</taxon>
        <taxon>Metazoa</taxon>
        <taxon>Ecdysozoa</taxon>
        <taxon>Arthropoda</taxon>
        <taxon>Chelicerata</taxon>
        <taxon>Arachnida</taxon>
        <taxon>Acari</taxon>
        <taxon>Parasitiformes</taxon>
        <taxon>Ixodida</taxon>
        <taxon>Ixodoidea</taxon>
        <taxon>Ixodidae</taxon>
        <taxon>Rhipicephalinae</taxon>
        <taxon>Rhipicephalus</taxon>
        <taxon>Boophilus</taxon>
    </lineage>
</organism>
<name>A0A9J6ERT0_RHIMP</name>
<proteinExistence type="predicted"/>
<dbReference type="AlphaFoldDB" id="A0A9J6ERT0"/>
<dbReference type="OrthoDB" id="6519327at2759"/>
<dbReference type="Gene3D" id="3.80.10.10">
    <property type="entry name" value="Ribonuclease Inhibitor"/>
    <property type="match status" value="1"/>
</dbReference>